<dbReference type="EMBL" id="GIIL01006634">
    <property type="protein sequence ID" value="NOV50360.1"/>
    <property type="molecule type" value="Transcribed_RNA"/>
</dbReference>
<dbReference type="AlphaFoldDB" id="A0A6M2DXF3"/>
<feature type="transmembrane region" description="Helical" evidence="7">
    <location>
        <begin position="85"/>
        <end position="102"/>
    </location>
</feature>
<dbReference type="GO" id="GO:0015267">
    <property type="term" value="F:channel activity"/>
    <property type="evidence" value="ECO:0007669"/>
    <property type="project" value="InterPro"/>
</dbReference>
<name>A0A6M2DXF3_XENCH</name>
<keyword evidence="6" id="KW-0813">Transport</keyword>
<evidence type="ECO:0000256" key="3">
    <source>
        <dbReference type="ARBA" id="ARBA00022692"/>
    </source>
</evidence>
<dbReference type="PRINTS" id="PR00783">
    <property type="entry name" value="MINTRINSICP"/>
</dbReference>
<feature type="transmembrane region" description="Helical" evidence="7">
    <location>
        <begin position="54"/>
        <end position="73"/>
    </location>
</feature>
<keyword evidence="4 7" id="KW-1133">Transmembrane helix</keyword>
<evidence type="ECO:0000256" key="6">
    <source>
        <dbReference type="RuleBase" id="RU000477"/>
    </source>
</evidence>
<dbReference type="InterPro" id="IPR000425">
    <property type="entry name" value="MIP"/>
</dbReference>
<comment type="similarity">
    <text evidence="2 6">Belongs to the MIP/aquaporin (TC 1.A.8) family.</text>
</comment>
<keyword evidence="3 6" id="KW-0812">Transmembrane</keyword>
<evidence type="ECO:0000256" key="4">
    <source>
        <dbReference type="ARBA" id="ARBA00022989"/>
    </source>
</evidence>
<evidence type="ECO:0000256" key="2">
    <source>
        <dbReference type="ARBA" id="ARBA00006175"/>
    </source>
</evidence>
<sequence length="187" mass="19616">MLVTGRISILKGLLYMVAQCLGALAGSAALKALTPESVQGMLGVTSPGGPVSPAQALGVEFFLGFVLVLAVFGACDENREQPVRYLAPLSVGLTVTLGHLAAVDYTGSGMNPARAFGSAALAGHWQDHWVYWVGPILGGIAAALLYTTAFTAPKPHVISAPANERYRVPADDKEMKRLDGNNKLEEP</sequence>
<dbReference type="PANTHER" id="PTHR19139">
    <property type="entry name" value="AQUAPORIN TRANSPORTER"/>
    <property type="match status" value="1"/>
</dbReference>
<feature type="transmembrane region" description="Helical" evidence="7">
    <location>
        <begin position="12"/>
        <end position="34"/>
    </location>
</feature>
<dbReference type="Gene3D" id="1.20.1080.10">
    <property type="entry name" value="Glycerol uptake facilitator protein"/>
    <property type="match status" value="1"/>
</dbReference>
<evidence type="ECO:0000256" key="1">
    <source>
        <dbReference type="ARBA" id="ARBA00004141"/>
    </source>
</evidence>
<dbReference type="PANTHER" id="PTHR19139:SF199">
    <property type="entry name" value="MIP17260P"/>
    <property type="match status" value="1"/>
</dbReference>
<organism evidence="8">
    <name type="scientific">Xenopsylla cheopis</name>
    <name type="common">Oriental rat flea</name>
    <name type="synonym">Pulex cheopis</name>
    <dbReference type="NCBI Taxonomy" id="163159"/>
    <lineage>
        <taxon>Eukaryota</taxon>
        <taxon>Metazoa</taxon>
        <taxon>Ecdysozoa</taxon>
        <taxon>Arthropoda</taxon>
        <taxon>Hexapoda</taxon>
        <taxon>Insecta</taxon>
        <taxon>Pterygota</taxon>
        <taxon>Neoptera</taxon>
        <taxon>Endopterygota</taxon>
        <taxon>Siphonaptera</taxon>
        <taxon>Pulicidae</taxon>
        <taxon>Xenopsyllinae</taxon>
        <taxon>Xenopsylla</taxon>
    </lineage>
</organism>
<dbReference type="Pfam" id="PF00230">
    <property type="entry name" value="MIP"/>
    <property type="match status" value="1"/>
</dbReference>
<dbReference type="InterPro" id="IPR034294">
    <property type="entry name" value="Aquaporin_transptr"/>
</dbReference>
<comment type="subcellular location">
    <subcellularLocation>
        <location evidence="1">Membrane</location>
        <topology evidence="1">Multi-pass membrane protein</topology>
    </subcellularLocation>
</comment>
<protein>
    <submittedName>
        <fullName evidence="8">Putative aquaporin major intrinsic protein family</fullName>
    </submittedName>
</protein>
<feature type="transmembrane region" description="Helical" evidence="7">
    <location>
        <begin position="129"/>
        <end position="149"/>
    </location>
</feature>
<proteinExistence type="inferred from homology"/>
<evidence type="ECO:0000313" key="8">
    <source>
        <dbReference type="EMBL" id="NOV50360.1"/>
    </source>
</evidence>
<dbReference type="InterPro" id="IPR023271">
    <property type="entry name" value="Aquaporin-like"/>
</dbReference>
<reference evidence="8" key="1">
    <citation type="submission" date="2020-03" db="EMBL/GenBank/DDBJ databases">
        <title>Transcriptomic Profiling of the Digestive Tract of the Rat Flea, Xenopsylla cheopis, Following Blood Feeding and Infection with Yersinia pestis.</title>
        <authorList>
            <person name="Bland D.M."/>
            <person name="Martens C.A."/>
            <person name="Virtaneva K."/>
            <person name="Kanakabandi K."/>
            <person name="Long D."/>
            <person name="Rosenke R."/>
            <person name="Saturday G.A."/>
            <person name="Hoyt F.H."/>
            <person name="Bruno D.P."/>
            <person name="Ribeiro J.M.C."/>
            <person name="Hinnebusch J."/>
        </authorList>
    </citation>
    <scope>NUCLEOTIDE SEQUENCE</scope>
</reference>
<evidence type="ECO:0000256" key="5">
    <source>
        <dbReference type="ARBA" id="ARBA00023136"/>
    </source>
</evidence>
<dbReference type="SUPFAM" id="SSF81338">
    <property type="entry name" value="Aquaporin-like"/>
    <property type="match status" value="1"/>
</dbReference>
<keyword evidence="5 7" id="KW-0472">Membrane</keyword>
<evidence type="ECO:0000256" key="7">
    <source>
        <dbReference type="SAM" id="Phobius"/>
    </source>
</evidence>
<dbReference type="GO" id="GO:0005886">
    <property type="term" value="C:plasma membrane"/>
    <property type="evidence" value="ECO:0007669"/>
    <property type="project" value="TreeGrafter"/>
</dbReference>
<accession>A0A6M2DXF3</accession>